<dbReference type="InterPro" id="IPR017455">
    <property type="entry name" value="Znf_FYVE-rel"/>
</dbReference>
<reference evidence="10" key="1">
    <citation type="submission" date="2025-08" db="UniProtKB">
        <authorList>
            <consortium name="RefSeq"/>
        </authorList>
    </citation>
    <scope>IDENTIFICATION</scope>
</reference>
<keyword evidence="4" id="KW-0862">Zinc</keyword>
<keyword evidence="9" id="KW-1185">Reference proteome</keyword>
<dbReference type="PROSITE" id="PS50178">
    <property type="entry name" value="ZF_FYVE"/>
    <property type="match status" value="1"/>
</dbReference>
<dbReference type="Pfam" id="PF01363">
    <property type="entry name" value="FYVE"/>
    <property type="match status" value="1"/>
</dbReference>
<evidence type="ECO:0000256" key="6">
    <source>
        <dbReference type="PROSITE-ProRule" id="PRU00023"/>
    </source>
</evidence>
<organism evidence="9 10">
    <name type="scientific">Hydra vulgaris</name>
    <name type="common">Hydra</name>
    <name type="synonym">Hydra attenuata</name>
    <dbReference type="NCBI Taxonomy" id="6087"/>
    <lineage>
        <taxon>Eukaryota</taxon>
        <taxon>Metazoa</taxon>
        <taxon>Cnidaria</taxon>
        <taxon>Hydrozoa</taxon>
        <taxon>Hydroidolina</taxon>
        <taxon>Anthoathecata</taxon>
        <taxon>Aplanulata</taxon>
        <taxon>Hydridae</taxon>
        <taxon>Hydra</taxon>
    </lineage>
</organism>
<sequence length="515" mass="58085">MELKNAVKNCNECRHSFKACECKFCSKCGTPFMKYFGTSIVKGRSHCRSCLSAACIACIMILDDHEKVCTRCHIKQCETEIKTEKALLAICEEKFGEVQSNLSVINGLKTYKQKVDAIFDAVKRGQDCLVITLINLGCDVNTVDSNKNTLLHYACEGGYLACAALLLEKGVDVNAVNDKGWSALHSAVSKAETDKHVESIEFLLEMGADVLLENHENETASDLAKRCAVNKKVIQILVAAEIEAAALELDSKIKFIERNNPSPKEKRLFRLITTIVNYLKDQHSNKIEVKHKMSRCEVRKSVSETNLQSCVSPEATNELVRNNTFSSSKLITQRSKSFLQILNEKSEWETRTRNLMQTIAFSNTEHQKEIALLKNEIHIINEENAKNSAKVELLFAEKMSKLKQDKLMLESQLANSYEAYKDLCHLQKSLKLTWIPDNIVKFCQNAKCKLPFSKALRKHHCRCCGRVFCAECTKNKMSLKSLGYPNLVRVCISCFELVDGITGQVDEIFGRIDLN</sequence>
<keyword evidence="3 7" id="KW-0863">Zinc-finger</keyword>
<dbReference type="PROSITE" id="PS50297">
    <property type="entry name" value="ANK_REP_REGION"/>
    <property type="match status" value="2"/>
</dbReference>
<feature type="repeat" description="ANK" evidence="6">
    <location>
        <begin position="146"/>
        <end position="178"/>
    </location>
</feature>
<dbReference type="PANTHER" id="PTHR24171:SF10">
    <property type="entry name" value="ANKYRIN REPEAT DOMAIN-CONTAINING PROTEIN 29-LIKE"/>
    <property type="match status" value="1"/>
</dbReference>
<accession>A0ABM4BVI1</accession>
<dbReference type="Gene3D" id="3.30.40.10">
    <property type="entry name" value="Zinc/RING finger domain, C3HC4 (zinc finger)"/>
    <property type="match status" value="1"/>
</dbReference>
<dbReference type="SUPFAM" id="SSF57903">
    <property type="entry name" value="FYVE/PHD zinc finger"/>
    <property type="match status" value="1"/>
</dbReference>
<evidence type="ECO:0000313" key="9">
    <source>
        <dbReference type="Proteomes" id="UP001652625"/>
    </source>
</evidence>
<dbReference type="SMART" id="SM00248">
    <property type="entry name" value="ANK"/>
    <property type="match status" value="3"/>
</dbReference>
<feature type="domain" description="FYVE-type" evidence="8">
    <location>
        <begin position="448"/>
        <end position="499"/>
    </location>
</feature>
<evidence type="ECO:0000256" key="7">
    <source>
        <dbReference type="PROSITE-ProRule" id="PRU00091"/>
    </source>
</evidence>
<dbReference type="Gene3D" id="1.25.40.20">
    <property type="entry name" value="Ankyrin repeat-containing domain"/>
    <property type="match status" value="1"/>
</dbReference>
<name>A0ABM4BVI1_HYDVU</name>
<gene>
    <name evidence="10" type="primary">LOC136080471</name>
</gene>
<evidence type="ECO:0000259" key="8">
    <source>
        <dbReference type="PROSITE" id="PS50178"/>
    </source>
</evidence>
<protein>
    <submittedName>
        <fullName evidence="10">Ankyrin repeat domain-containing protein 18A-like isoform X1</fullName>
    </submittedName>
</protein>
<proteinExistence type="predicted"/>
<dbReference type="InterPro" id="IPR011011">
    <property type="entry name" value="Znf_FYVE_PHD"/>
</dbReference>
<keyword evidence="2" id="KW-0677">Repeat</keyword>
<keyword evidence="5 6" id="KW-0040">ANK repeat</keyword>
<dbReference type="RefSeq" id="XP_065653215.1">
    <property type="nucleotide sequence ID" value="XM_065797143.1"/>
</dbReference>
<dbReference type="SMART" id="SM00064">
    <property type="entry name" value="FYVE"/>
    <property type="match status" value="1"/>
</dbReference>
<dbReference type="InterPro" id="IPR000306">
    <property type="entry name" value="Znf_FYVE"/>
</dbReference>
<dbReference type="PANTHER" id="PTHR24171">
    <property type="entry name" value="ANKYRIN REPEAT DOMAIN-CONTAINING PROTEIN 39-RELATED"/>
    <property type="match status" value="1"/>
</dbReference>
<dbReference type="InterPro" id="IPR013083">
    <property type="entry name" value="Znf_RING/FYVE/PHD"/>
</dbReference>
<dbReference type="InterPro" id="IPR002110">
    <property type="entry name" value="Ankyrin_rpt"/>
</dbReference>
<evidence type="ECO:0000313" key="10">
    <source>
        <dbReference type="RefSeq" id="XP_065653215.1"/>
    </source>
</evidence>
<dbReference type="Pfam" id="PF12796">
    <property type="entry name" value="Ank_2"/>
    <property type="match status" value="1"/>
</dbReference>
<evidence type="ECO:0000256" key="3">
    <source>
        <dbReference type="ARBA" id="ARBA00022771"/>
    </source>
</evidence>
<dbReference type="GeneID" id="136080471"/>
<evidence type="ECO:0000256" key="2">
    <source>
        <dbReference type="ARBA" id="ARBA00022737"/>
    </source>
</evidence>
<dbReference type="InterPro" id="IPR036770">
    <property type="entry name" value="Ankyrin_rpt-contain_sf"/>
</dbReference>
<dbReference type="SUPFAM" id="SSF48403">
    <property type="entry name" value="Ankyrin repeat"/>
    <property type="match status" value="1"/>
</dbReference>
<evidence type="ECO:0000256" key="4">
    <source>
        <dbReference type="ARBA" id="ARBA00022833"/>
    </source>
</evidence>
<evidence type="ECO:0000256" key="1">
    <source>
        <dbReference type="ARBA" id="ARBA00022723"/>
    </source>
</evidence>
<feature type="repeat" description="ANK" evidence="6">
    <location>
        <begin position="179"/>
        <end position="215"/>
    </location>
</feature>
<dbReference type="PROSITE" id="PS50088">
    <property type="entry name" value="ANK_REPEAT"/>
    <property type="match status" value="2"/>
</dbReference>
<evidence type="ECO:0000256" key="5">
    <source>
        <dbReference type="ARBA" id="ARBA00023043"/>
    </source>
</evidence>
<dbReference type="Proteomes" id="UP001652625">
    <property type="component" value="Chromosome 05"/>
</dbReference>
<keyword evidence="1" id="KW-0479">Metal-binding</keyword>